<organism evidence="1 2">
    <name type="scientific">Paraburkholderia phenazinium</name>
    <dbReference type="NCBI Taxonomy" id="60549"/>
    <lineage>
        <taxon>Bacteria</taxon>
        <taxon>Pseudomonadati</taxon>
        <taxon>Pseudomonadota</taxon>
        <taxon>Betaproteobacteria</taxon>
        <taxon>Burkholderiales</taxon>
        <taxon>Burkholderiaceae</taxon>
        <taxon>Paraburkholderia</taxon>
    </lineage>
</organism>
<protein>
    <submittedName>
        <fullName evidence="1">Uncharacterized protein</fullName>
    </submittedName>
</protein>
<evidence type="ECO:0000313" key="2">
    <source>
        <dbReference type="Proteomes" id="UP000185151"/>
    </source>
</evidence>
<evidence type="ECO:0000313" key="1">
    <source>
        <dbReference type="EMBL" id="SIO46237.1"/>
    </source>
</evidence>
<dbReference type="AlphaFoldDB" id="A0A1N6JQ02"/>
<gene>
    <name evidence="1" type="ORF">SAMN05444165_3414</name>
</gene>
<accession>A0A1N6JQ02</accession>
<sequence>MAFPNGRPGGLSHVPLAGEVNAGALLFNPFTGSMHLQLRAQPWTASNRKRPEAHRHDVGLCLTFYS</sequence>
<dbReference type="EMBL" id="FSRU01000001">
    <property type="protein sequence ID" value="SIO46237.1"/>
    <property type="molecule type" value="Genomic_DNA"/>
</dbReference>
<keyword evidence="2" id="KW-1185">Reference proteome</keyword>
<reference evidence="1 2" key="1">
    <citation type="submission" date="2016-11" db="EMBL/GenBank/DDBJ databases">
        <authorList>
            <person name="Jaros S."/>
            <person name="Januszkiewicz K."/>
            <person name="Wedrychowicz H."/>
        </authorList>
    </citation>
    <scope>NUCLEOTIDE SEQUENCE [LARGE SCALE GENOMIC DNA]</scope>
    <source>
        <strain evidence="1 2">GAS95</strain>
    </source>
</reference>
<proteinExistence type="predicted"/>
<dbReference type="Proteomes" id="UP000185151">
    <property type="component" value="Unassembled WGS sequence"/>
</dbReference>
<name>A0A1N6JQ02_9BURK</name>